<feature type="transmembrane region" description="Helical" evidence="1">
    <location>
        <begin position="6"/>
        <end position="24"/>
    </location>
</feature>
<keyword evidence="1" id="KW-1133">Transmembrane helix</keyword>
<accession>A0A4P6VQR3</accession>
<gene>
    <name evidence="2" type="ORF">LCMiAC02_05000</name>
</gene>
<protein>
    <submittedName>
        <fullName evidence="2">Uncharacterized protein</fullName>
    </submittedName>
</protein>
<reference evidence="2" key="1">
    <citation type="journal article" date="2019" name="MBio">
        <title>Virus Genomes from Deep Sea Sediments Expand the Ocean Megavirome and Support Independent Origins of Viral Gigantism.</title>
        <authorList>
            <person name="Backstrom D."/>
            <person name="Yutin N."/>
            <person name="Jorgensen S.L."/>
            <person name="Dharamshi J."/>
            <person name="Homa F."/>
            <person name="Zaremba-Niedwiedzka K."/>
            <person name="Spang A."/>
            <person name="Wolf Y.I."/>
            <person name="Koonin E.V."/>
            <person name="Ettema T.J."/>
        </authorList>
    </citation>
    <scope>NUCLEOTIDE SEQUENCE</scope>
</reference>
<keyword evidence="1" id="KW-0812">Transmembrane</keyword>
<evidence type="ECO:0000256" key="1">
    <source>
        <dbReference type="SAM" id="Phobius"/>
    </source>
</evidence>
<sequence length="136" mass="16243">MFNNNLIYITIVILVILVIIFFISKRTVNIENFHWDHLHKGPRSLDCYKLSKGDCMKYANCGLCLKDRKKLKLTCIPGDYNGPFFKEDCLGWIHMNTYDRHMFDGERIRRRVPPWSMFYPTYEARYPSPRAWSTLL</sequence>
<keyword evidence="1" id="KW-0472">Membrane</keyword>
<proteinExistence type="predicted"/>
<dbReference type="EMBL" id="MK500419">
    <property type="protein sequence ID" value="QBK89405.1"/>
    <property type="molecule type" value="Genomic_DNA"/>
</dbReference>
<evidence type="ECO:0000313" key="2">
    <source>
        <dbReference type="EMBL" id="QBK89405.1"/>
    </source>
</evidence>
<organism evidence="2">
    <name type="scientific">Mimivirus LCMiAC02</name>
    <dbReference type="NCBI Taxonomy" id="2506609"/>
    <lineage>
        <taxon>Viruses</taxon>
        <taxon>Varidnaviria</taxon>
        <taxon>Bamfordvirae</taxon>
        <taxon>Nucleocytoviricota</taxon>
        <taxon>Megaviricetes</taxon>
        <taxon>Imitervirales</taxon>
        <taxon>Mimiviridae</taxon>
        <taxon>Klosneuvirinae</taxon>
    </lineage>
</organism>
<name>A0A4P6VQR3_9VIRU</name>